<reference evidence="9" key="1">
    <citation type="submission" date="2024-10" db="EMBL/GenBank/DDBJ databases">
        <authorList>
            <person name="Ryan C."/>
        </authorList>
    </citation>
    <scope>NUCLEOTIDE SEQUENCE [LARGE SCALE GENOMIC DNA]</scope>
</reference>
<dbReference type="GO" id="GO:0010150">
    <property type="term" value="P:leaf senescence"/>
    <property type="evidence" value="ECO:0007669"/>
    <property type="project" value="UniProtKB-ARBA"/>
</dbReference>
<gene>
    <name evidence="9" type="ORF">URODEC1_LOCUS9503</name>
</gene>
<evidence type="ECO:0000256" key="3">
    <source>
        <dbReference type="ARBA" id="ARBA00023125"/>
    </source>
</evidence>
<evidence type="ECO:0000256" key="2">
    <source>
        <dbReference type="ARBA" id="ARBA00023015"/>
    </source>
</evidence>
<organism evidence="9 10">
    <name type="scientific">Urochloa decumbens</name>
    <dbReference type="NCBI Taxonomy" id="240449"/>
    <lineage>
        <taxon>Eukaryota</taxon>
        <taxon>Viridiplantae</taxon>
        <taxon>Streptophyta</taxon>
        <taxon>Embryophyta</taxon>
        <taxon>Tracheophyta</taxon>
        <taxon>Spermatophyta</taxon>
        <taxon>Magnoliopsida</taxon>
        <taxon>Liliopsida</taxon>
        <taxon>Poales</taxon>
        <taxon>Poaceae</taxon>
        <taxon>PACMAD clade</taxon>
        <taxon>Panicoideae</taxon>
        <taxon>Panicodae</taxon>
        <taxon>Paniceae</taxon>
        <taxon>Melinidinae</taxon>
        <taxon>Urochloa</taxon>
    </lineage>
</organism>
<protein>
    <recommendedName>
        <fullName evidence="8">WRKY domain-containing protein</fullName>
    </recommendedName>
</protein>
<dbReference type="InterPro" id="IPR003657">
    <property type="entry name" value="WRKY_dom"/>
</dbReference>
<evidence type="ECO:0000256" key="7">
    <source>
        <dbReference type="SAM" id="MobiDB-lite"/>
    </source>
</evidence>
<feature type="region of interest" description="Disordered" evidence="7">
    <location>
        <begin position="64"/>
        <end position="100"/>
    </location>
</feature>
<evidence type="ECO:0000313" key="9">
    <source>
        <dbReference type="EMBL" id="CAL4901722.1"/>
    </source>
</evidence>
<proteinExistence type="inferred from homology"/>
<dbReference type="AlphaFoldDB" id="A0ABC8W323"/>
<evidence type="ECO:0000256" key="5">
    <source>
        <dbReference type="ARBA" id="ARBA00023242"/>
    </source>
</evidence>
<feature type="region of interest" description="Disordered" evidence="7">
    <location>
        <begin position="182"/>
        <end position="219"/>
    </location>
</feature>
<dbReference type="GO" id="GO:0005634">
    <property type="term" value="C:nucleus"/>
    <property type="evidence" value="ECO:0007669"/>
    <property type="project" value="UniProtKB-SubCell"/>
</dbReference>
<evidence type="ECO:0000313" key="10">
    <source>
        <dbReference type="Proteomes" id="UP001497457"/>
    </source>
</evidence>
<dbReference type="SMART" id="SM00774">
    <property type="entry name" value="WRKY"/>
    <property type="match status" value="1"/>
</dbReference>
<dbReference type="GO" id="GO:0003677">
    <property type="term" value="F:DNA binding"/>
    <property type="evidence" value="ECO:0007669"/>
    <property type="project" value="UniProtKB-KW"/>
</dbReference>
<dbReference type="GO" id="GO:0010193">
    <property type="term" value="P:response to ozone"/>
    <property type="evidence" value="ECO:0007669"/>
    <property type="project" value="UniProtKB-ARBA"/>
</dbReference>
<dbReference type="Pfam" id="PF03106">
    <property type="entry name" value="WRKY"/>
    <property type="match status" value="1"/>
</dbReference>
<dbReference type="InterPro" id="IPR044810">
    <property type="entry name" value="WRKY_plant"/>
</dbReference>
<keyword evidence="3" id="KW-0238">DNA-binding</keyword>
<keyword evidence="10" id="KW-1185">Reference proteome</keyword>
<dbReference type="SUPFAM" id="SSF118290">
    <property type="entry name" value="WRKY DNA-binding domain"/>
    <property type="match status" value="1"/>
</dbReference>
<dbReference type="PROSITE" id="PS50811">
    <property type="entry name" value="WRKY"/>
    <property type="match status" value="1"/>
</dbReference>
<feature type="domain" description="WRKY" evidence="8">
    <location>
        <begin position="113"/>
        <end position="176"/>
    </location>
</feature>
<evidence type="ECO:0000256" key="4">
    <source>
        <dbReference type="ARBA" id="ARBA00023163"/>
    </source>
</evidence>
<dbReference type="InterPro" id="IPR036576">
    <property type="entry name" value="WRKY_dom_sf"/>
</dbReference>
<keyword evidence="2" id="KW-0805">Transcription regulation</keyword>
<dbReference type="GO" id="GO:0042542">
    <property type="term" value="P:response to hydrogen peroxide"/>
    <property type="evidence" value="ECO:0007669"/>
    <property type="project" value="UniProtKB-ARBA"/>
</dbReference>
<sequence>MDVCSGEKRALASELAQMQAMVRELGVRMDQQDLPVAARELCGELASCVDRSIRIAGSFGWAAPDSPGSGGDGSPRCDGAHHPVGGGGGGNAQSKRRKGTPCVRRQVRVTTVHDMAPLDDGLSWRKYGQKDILGAKYPRAYFRCTHRHSQGCAATKHVQRDGGDPLLYDVVYHGAHTCSQAAHPGADQLRQQLQRPGEGHDDAGRELQSSPAPATETEGALQAGLEPMTPYSFAPAPGYSADFGGSFPALLSPTGLEWQLRSGHAATGLGAGMDYESQLEEFFTNAADPFQWDYQDLYATN</sequence>
<keyword evidence="4" id="KW-0804">Transcription</keyword>
<dbReference type="Gene3D" id="2.20.25.80">
    <property type="entry name" value="WRKY domain"/>
    <property type="match status" value="1"/>
</dbReference>
<dbReference type="EMBL" id="OZ075121">
    <property type="protein sequence ID" value="CAL4901722.1"/>
    <property type="molecule type" value="Genomic_DNA"/>
</dbReference>
<dbReference type="Proteomes" id="UP001497457">
    <property type="component" value="Chromosome 11b"/>
</dbReference>
<dbReference type="FunFam" id="2.20.25.80:FF:000009">
    <property type="entry name" value="WRKY transcription factor 53"/>
    <property type="match status" value="1"/>
</dbReference>
<dbReference type="GO" id="GO:0009751">
    <property type="term" value="P:response to salicylic acid"/>
    <property type="evidence" value="ECO:0007669"/>
    <property type="project" value="UniProtKB-ARBA"/>
</dbReference>
<evidence type="ECO:0000256" key="1">
    <source>
        <dbReference type="ARBA" id="ARBA00004123"/>
    </source>
</evidence>
<name>A0ABC8W323_9POAL</name>
<comment type="subcellular location">
    <subcellularLocation>
        <location evidence="1">Nucleus</location>
    </subcellularLocation>
</comment>
<accession>A0ABC8W323</accession>
<evidence type="ECO:0000256" key="6">
    <source>
        <dbReference type="ARBA" id="ARBA00060850"/>
    </source>
</evidence>
<evidence type="ECO:0000259" key="8">
    <source>
        <dbReference type="PROSITE" id="PS50811"/>
    </source>
</evidence>
<comment type="similarity">
    <text evidence="6">Belongs to the WRKY group III family.</text>
</comment>
<dbReference type="PANTHER" id="PTHR31282">
    <property type="entry name" value="WRKY TRANSCRIPTION FACTOR 21-RELATED"/>
    <property type="match status" value="1"/>
</dbReference>
<keyword evidence="5" id="KW-0539">Nucleus</keyword>